<reference evidence="12" key="1">
    <citation type="submission" date="2025-08" db="UniProtKB">
        <authorList>
            <consortium name="RefSeq"/>
        </authorList>
    </citation>
    <scope>IDENTIFICATION</scope>
</reference>
<evidence type="ECO:0000256" key="9">
    <source>
        <dbReference type="SAM" id="Phobius"/>
    </source>
</evidence>
<feature type="compositionally biased region" description="Low complexity" evidence="8">
    <location>
        <begin position="261"/>
        <end position="273"/>
    </location>
</feature>
<gene>
    <name evidence="12" type="primary">LOC101845171</name>
</gene>
<comment type="subcellular location">
    <subcellularLocation>
        <location evidence="1">Membrane</location>
        <topology evidence="1">Multi-pass membrane protein</topology>
    </subcellularLocation>
</comment>
<evidence type="ECO:0000256" key="8">
    <source>
        <dbReference type="SAM" id="MobiDB-lite"/>
    </source>
</evidence>
<feature type="region of interest" description="Disordered" evidence="8">
    <location>
        <begin position="261"/>
        <end position="283"/>
    </location>
</feature>
<feature type="transmembrane region" description="Helical" evidence="9">
    <location>
        <begin position="217"/>
        <end position="237"/>
    </location>
</feature>
<organism evidence="11 12">
    <name type="scientific">Aplysia californica</name>
    <name type="common">California sea hare</name>
    <dbReference type="NCBI Taxonomy" id="6500"/>
    <lineage>
        <taxon>Eukaryota</taxon>
        <taxon>Metazoa</taxon>
        <taxon>Spiralia</taxon>
        <taxon>Lophotrochozoa</taxon>
        <taxon>Mollusca</taxon>
        <taxon>Gastropoda</taxon>
        <taxon>Heterobranchia</taxon>
        <taxon>Euthyneura</taxon>
        <taxon>Tectipleura</taxon>
        <taxon>Aplysiida</taxon>
        <taxon>Aplysioidea</taxon>
        <taxon>Aplysiidae</taxon>
        <taxon>Aplysia</taxon>
    </lineage>
</organism>
<feature type="transmembrane region" description="Helical" evidence="9">
    <location>
        <begin position="306"/>
        <end position="330"/>
    </location>
</feature>
<keyword evidence="2 9" id="KW-0812">Transmembrane</keyword>
<accession>A0ABM0JSB5</accession>
<evidence type="ECO:0000256" key="1">
    <source>
        <dbReference type="ARBA" id="ARBA00004141"/>
    </source>
</evidence>
<evidence type="ECO:0000256" key="6">
    <source>
        <dbReference type="ARBA" id="ARBA00023170"/>
    </source>
</evidence>
<dbReference type="PANTHER" id="PTHR24243">
    <property type="entry name" value="G-PROTEIN COUPLED RECEPTOR"/>
    <property type="match status" value="1"/>
</dbReference>
<protein>
    <submittedName>
        <fullName evidence="12">Neuromedin-U receptor 1-like</fullName>
    </submittedName>
</protein>
<proteinExistence type="predicted"/>
<feature type="transmembrane region" description="Helical" evidence="9">
    <location>
        <begin position="32"/>
        <end position="55"/>
    </location>
</feature>
<keyword evidence="7" id="KW-0807">Transducer</keyword>
<dbReference type="Gene3D" id="1.20.1070.10">
    <property type="entry name" value="Rhodopsin 7-helix transmembrane proteins"/>
    <property type="match status" value="1"/>
</dbReference>
<feature type="domain" description="G-protein coupled receptors family 1 profile" evidence="10">
    <location>
        <begin position="52"/>
        <end position="366"/>
    </location>
</feature>
<dbReference type="SUPFAM" id="SSF81321">
    <property type="entry name" value="Family A G protein-coupled receptor-like"/>
    <property type="match status" value="1"/>
</dbReference>
<feature type="transmembrane region" description="Helical" evidence="9">
    <location>
        <begin position="159"/>
        <end position="179"/>
    </location>
</feature>
<dbReference type="Proteomes" id="UP000694888">
    <property type="component" value="Unplaced"/>
</dbReference>
<keyword evidence="5 9" id="KW-0472">Membrane</keyword>
<sequence>MEDSVFNNTSVAAKSPRFEKLPGLLSSHDYDVVRIVLLCVIDPLLLLFGITSNAIDMHVFCKMGARDTVTVSFLALAISDLAYLIIGVPETVCFLPSHFFSKSFHDTIDMSSLGIFISRWKQIFYNFSIFTPTFVSVTRCFCVTFPLQFGEMFTRFRTIVVLSVAFVAFVVLYIPILSFHGMKNHYDPRRNLTRLWIYFAPEYAVLQPIHAMLFRNVFVNICFMACCISTVILIINLKSAARTRREITGWKQTDAEPSTKITTQTAKTAGTHTENSTNEDGQTKCSGSRLAAKTFSSRDTQVIKSVIFVTLMFICTHIPVVVFSELIKLFEPEFRYLGRYSNSLLSSAMLARSGIFLSSACNILIYFNFNTKFRETLKALYCGPGRDYDKQ</sequence>
<evidence type="ECO:0000256" key="4">
    <source>
        <dbReference type="ARBA" id="ARBA00023040"/>
    </source>
</evidence>
<evidence type="ECO:0000256" key="7">
    <source>
        <dbReference type="ARBA" id="ARBA00023224"/>
    </source>
</evidence>
<evidence type="ECO:0000256" key="5">
    <source>
        <dbReference type="ARBA" id="ARBA00023136"/>
    </source>
</evidence>
<dbReference type="GeneID" id="101845171"/>
<evidence type="ECO:0000313" key="12">
    <source>
        <dbReference type="RefSeq" id="XP_005100388.1"/>
    </source>
</evidence>
<evidence type="ECO:0000256" key="2">
    <source>
        <dbReference type="ARBA" id="ARBA00022692"/>
    </source>
</evidence>
<feature type="compositionally biased region" description="Polar residues" evidence="8">
    <location>
        <begin position="274"/>
        <end position="283"/>
    </location>
</feature>
<dbReference type="InterPro" id="IPR000276">
    <property type="entry name" value="GPCR_Rhodpsn"/>
</dbReference>
<dbReference type="InterPro" id="IPR017452">
    <property type="entry name" value="GPCR_Rhodpsn_7TM"/>
</dbReference>
<keyword evidence="4" id="KW-0297">G-protein coupled receptor</keyword>
<dbReference type="Pfam" id="PF00001">
    <property type="entry name" value="7tm_1"/>
    <property type="match status" value="1"/>
</dbReference>
<feature type="transmembrane region" description="Helical" evidence="9">
    <location>
        <begin position="67"/>
        <end position="86"/>
    </location>
</feature>
<dbReference type="RefSeq" id="XP_005100388.1">
    <property type="nucleotide sequence ID" value="XM_005100331.1"/>
</dbReference>
<feature type="transmembrane region" description="Helical" evidence="9">
    <location>
        <begin position="123"/>
        <end position="147"/>
    </location>
</feature>
<name>A0ABM0JSB5_APLCA</name>
<dbReference type="PANTHER" id="PTHR24243:SF233">
    <property type="entry name" value="THYROTROPIN-RELEASING HORMONE RECEPTOR"/>
    <property type="match status" value="1"/>
</dbReference>
<evidence type="ECO:0000313" key="11">
    <source>
        <dbReference type="Proteomes" id="UP000694888"/>
    </source>
</evidence>
<evidence type="ECO:0000259" key="10">
    <source>
        <dbReference type="PROSITE" id="PS50262"/>
    </source>
</evidence>
<dbReference type="PROSITE" id="PS50262">
    <property type="entry name" value="G_PROTEIN_RECEP_F1_2"/>
    <property type="match status" value="1"/>
</dbReference>
<evidence type="ECO:0000256" key="3">
    <source>
        <dbReference type="ARBA" id="ARBA00022989"/>
    </source>
</evidence>
<keyword evidence="11" id="KW-1185">Reference proteome</keyword>
<feature type="transmembrane region" description="Helical" evidence="9">
    <location>
        <begin position="350"/>
        <end position="369"/>
    </location>
</feature>
<keyword evidence="3 9" id="KW-1133">Transmembrane helix</keyword>
<keyword evidence="6" id="KW-0675">Receptor</keyword>